<dbReference type="InterPro" id="IPR007725">
    <property type="entry name" value="TIMELESS_C"/>
</dbReference>
<reference evidence="4" key="2">
    <citation type="submission" date="2020-11" db="EMBL/GenBank/DDBJ databases">
        <authorList>
            <person name="McCartney M.A."/>
            <person name="Auch B."/>
            <person name="Kono T."/>
            <person name="Mallez S."/>
            <person name="Becker A."/>
            <person name="Gohl D.M."/>
            <person name="Silverstein K.A.T."/>
            <person name="Koren S."/>
            <person name="Bechman K.B."/>
            <person name="Herman A."/>
            <person name="Abrahante J.E."/>
            <person name="Garbe J."/>
        </authorList>
    </citation>
    <scope>NUCLEOTIDE SEQUENCE</scope>
    <source>
        <strain evidence="4">Duluth1</strain>
        <tissue evidence="4">Whole animal</tissue>
    </source>
</reference>
<dbReference type="Proteomes" id="UP000828390">
    <property type="component" value="Unassembled WGS sequence"/>
</dbReference>
<organism evidence="4 5">
    <name type="scientific">Dreissena polymorpha</name>
    <name type="common">Zebra mussel</name>
    <name type="synonym">Mytilus polymorpha</name>
    <dbReference type="NCBI Taxonomy" id="45954"/>
    <lineage>
        <taxon>Eukaryota</taxon>
        <taxon>Metazoa</taxon>
        <taxon>Spiralia</taxon>
        <taxon>Lophotrochozoa</taxon>
        <taxon>Mollusca</taxon>
        <taxon>Bivalvia</taxon>
        <taxon>Autobranchia</taxon>
        <taxon>Heteroconchia</taxon>
        <taxon>Euheterodonta</taxon>
        <taxon>Imparidentia</taxon>
        <taxon>Neoheterodontei</taxon>
        <taxon>Myida</taxon>
        <taxon>Dreissenoidea</taxon>
        <taxon>Dreissenidae</taxon>
        <taxon>Dreissena</taxon>
    </lineage>
</organism>
<dbReference type="GO" id="GO:0043111">
    <property type="term" value="P:replication fork arrest"/>
    <property type="evidence" value="ECO:0007669"/>
    <property type="project" value="TreeGrafter"/>
</dbReference>
<dbReference type="EMBL" id="JAIWYP010000015">
    <property type="protein sequence ID" value="KAH3702502.1"/>
    <property type="molecule type" value="Genomic_DNA"/>
</dbReference>
<dbReference type="InterPro" id="IPR044998">
    <property type="entry name" value="Timeless"/>
</dbReference>
<name>A0A9D3YKM9_DREPO</name>
<feature type="region of interest" description="Disordered" evidence="2">
    <location>
        <begin position="160"/>
        <end position="190"/>
    </location>
</feature>
<dbReference type="GO" id="GO:0006281">
    <property type="term" value="P:DNA repair"/>
    <property type="evidence" value="ECO:0007669"/>
    <property type="project" value="TreeGrafter"/>
</dbReference>
<evidence type="ECO:0000259" key="3">
    <source>
        <dbReference type="Pfam" id="PF05029"/>
    </source>
</evidence>
<dbReference type="Pfam" id="PF26019">
    <property type="entry name" value="HTH_TIMELESS"/>
    <property type="match status" value="1"/>
</dbReference>
<reference evidence="4" key="1">
    <citation type="journal article" date="2019" name="bioRxiv">
        <title>The Genome of the Zebra Mussel, Dreissena polymorpha: A Resource for Invasive Species Research.</title>
        <authorList>
            <person name="McCartney M.A."/>
            <person name="Auch B."/>
            <person name="Kono T."/>
            <person name="Mallez S."/>
            <person name="Zhang Y."/>
            <person name="Obille A."/>
            <person name="Becker A."/>
            <person name="Abrahante J.E."/>
            <person name="Garbe J."/>
            <person name="Badalamenti J.P."/>
            <person name="Herman A."/>
            <person name="Mangelson H."/>
            <person name="Liachko I."/>
            <person name="Sullivan S."/>
            <person name="Sone E.D."/>
            <person name="Koren S."/>
            <person name="Silverstein K.A.T."/>
            <person name="Beckman K.B."/>
            <person name="Gohl D.M."/>
        </authorList>
    </citation>
    <scope>NUCLEOTIDE SEQUENCE</scope>
    <source>
        <strain evidence="4">Duluth1</strain>
        <tissue evidence="4">Whole animal</tissue>
    </source>
</reference>
<evidence type="ECO:0000256" key="2">
    <source>
        <dbReference type="SAM" id="MobiDB-lite"/>
    </source>
</evidence>
<dbReference type="PANTHER" id="PTHR22940:SF4">
    <property type="entry name" value="PROTEIN TIMELESS HOMOLOG"/>
    <property type="match status" value="1"/>
</dbReference>
<evidence type="ECO:0000313" key="4">
    <source>
        <dbReference type="EMBL" id="KAH3702502.1"/>
    </source>
</evidence>
<evidence type="ECO:0000313" key="5">
    <source>
        <dbReference type="Proteomes" id="UP000828390"/>
    </source>
</evidence>
<dbReference type="GO" id="GO:0003677">
    <property type="term" value="F:DNA binding"/>
    <property type="evidence" value="ECO:0007669"/>
    <property type="project" value="TreeGrafter"/>
</dbReference>
<protein>
    <recommendedName>
        <fullName evidence="3">Timeless C-terminal domain-containing protein</fullName>
    </recommendedName>
</protein>
<comment type="similarity">
    <text evidence="1">Belongs to the timeless family.</text>
</comment>
<feature type="compositionally biased region" description="Basic residues" evidence="2">
    <location>
        <begin position="100"/>
        <end position="113"/>
    </location>
</feature>
<feature type="region of interest" description="Disordered" evidence="2">
    <location>
        <begin position="100"/>
        <end position="128"/>
    </location>
</feature>
<dbReference type="GO" id="GO:0000076">
    <property type="term" value="P:DNA replication checkpoint signaling"/>
    <property type="evidence" value="ECO:0007669"/>
    <property type="project" value="TreeGrafter"/>
</dbReference>
<keyword evidence="5" id="KW-1185">Reference proteome</keyword>
<feature type="domain" description="Timeless C-terminal" evidence="3">
    <location>
        <begin position="119"/>
        <end position="162"/>
    </location>
</feature>
<feature type="compositionally biased region" description="Polar residues" evidence="2">
    <location>
        <begin position="161"/>
        <end position="171"/>
    </location>
</feature>
<comment type="caution">
    <text evidence="4">The sequence shown here is derived from an EMBL/GenBank/DDBJ whole genome shotgun (WGS) entry which is preliminary data.</text>
</comment>
<gene>
    <name evidence="4" type="ORF">DPMN_077525</name>
</gene>
<feature type="compositionally biased region" description="Basic and acidic residues" evidence="2">
    <location>
        <begin position="178"/>
        <end position="190"/>
    </location>
</feature>
<dbReference type="AlphaFoldDB" id="A0A9D3YKM9"/>
<dbReference type="Pfam" id="PF05029">
    <property type="entry name" value="TIMELESS_C"/>
    <property type="match status" value="1"/>
</dbReference>
<accession>A0A9D3YKM9</accession>
<proteinExistence type="inferred from homology"/>
<dbReference type="GO" id="GO:0031298">
    <property type="term" value="C:replication fork protection complex"/>
    <property type="evidence" value="ECO:0007669"/>
    <property type="project" value="TreeGrafter"/>
</dbReference>
<dbReference type="PANTHER" id="PTHR22940">
    <property type="entry name" value="TIMEOUT/TIMELESS-2"/>
    <property type="match status" value="1"/>
</dbReference>
<evidence type="ECO:0000256" key="1">
    <source>
        <dbReference type="ARBA" id="ARBA00008174"/>
    </source>
</evidence>
<sequence length="190" mass="21488">MELLFWKTNKEEIEMVEGYGSYQSKGKQAWSEDAEILSRAGPWREEDELELRELYEKHREADDPVGGILSEMCKRCSRPKIMEKLLAMGLVGDRKELYKKRAGKSGARSRRKGCNSDDSGDDDEDVGVPLVPLTEENETAMEDEVFLDFLKRLGIAPPANEQLTCPSVKSSSSDDEDAGNRWEPIQKESP</sequence>